<keyword evidence="2" id="KW-1185">Reference proteome</keyword>
<dbReference type="STRING" id="169760.PSTEL_00840"/>
<dbReference type="Proteomes" id="UP000029507">
    <property type="component" value="Chromosome"/>
</dbReference>
<protein>
    <submittedName>
        <fullName evidence="1">Uncharacterized protein</fullName>
    </submittedName>
</protein>
<name>A0A089LM13_9BACL</name>
<dbReference type="AlphaFoldDB" id="A0A089LM13"/>
<dbReference type="HOGENOM" id="CLU_2274614_0_0_9"/>
<dbReference type="KEGG" id="pste:PSTEL_00840"/>
<reference evidence="1 2" key="1">
    <citation type="submission" date="2014-08" db="EMBL/GenBank/DDBJ databases">
        <title>Comparative genomics of the Paenibacillus odorifer group.</title>
        <authorList>
            <person name="den Bakker H.C."/>
            <person name="Tsai Y.-C."/>
            <person name="Martin N."/>
            <person name="Korlach J."/>
            <person name="Wiedmann M."/>
        </authorList>
    </citation>
    <scope>NUCLEOTIDE SEQUENCE [LARGE SCALE GENOMIC DNA]</scope>
    <source>
        <strain evidence="1 2">DSM 14472</strain>
    </source>
</reference>
<gene>
    <name evidence="1" type="ORF">PSTEL_00840</name>
</gene>
<organism evidence="1 2">
    <name type="scientific">Paenibacillus stellifer</name>
    <dbReference type="NCBI Taxonomy" id="169760"/>
    <lineage>
        <taxon>Bacteria</taxon>
        <taxon>Bacillati</taxon>
        <taxon>Bacillota</taxon>
        <taxon>Bacilli</taxon>
        <taxon>Bacillales</taxon>
        <taxon>Paenibacillaceae</taxon>
        <taxon>Paenibacillus</taxon>
    </lineage>
</organism>
<proteinExistence type="predicted"/>
<sequence>MVAIPSPQYTDLNTTLSNRFILSSRGILPLISFPMFLRLPPGSLVQLFVQPIIIFHEEIAGHGEKRIMKGAVALQTPQQDMGGSVIDVVRGRCRLKDKDRSP</sequence>
<evidence type="ECO:0000313" key="2">
    <source>
        <dbReference type="Proteomes" id="UP000029507"/>
    </source>
</evidence>
<evidence type="ECO:0000313" key="1">
    <source>
        <dbReference type="EMBL" id="AIQ61887.1"/>
    </source>
</evidence>
<dbReference type="EMBL" id="CP009286">
    <property type="protein sequence ID" value="AIQ61887.1"/>
    <property type="molecule type" value="Genomic_DNA"/>
</dbReference>
<accession>A0A089LM13</accession>